<keyword evidence="1" id="KW-0812">Transmembrane</keyword>
<dbReference type="EMBL" id="NSLI01000002">
    <property type="protein sequence ID" value="PAX09088.1"/>
    <property type="molecule type" value="Genomic_DNA"/>
</dbReference>
<keyword evidence="1" id="KW-0472">Membrane</keyword>
<dbReference type="Proteomes" id="UP000218151">
    <property type="component" value="Unassembled WGS sequence"/>
</dbReference>
<feature type="transmembrane region" description="Helical" evidence="1">
    <location>
        <begin position="42"/>
        <end position="60"/>
    </location>
</feature>
<protein>
    <submittedName>
        <fullName evidence="2">Uncharacterized protein</fullName>
    </submittedName>
</protein>
<proteinExistence type="predicted"/>
<feature type="transmembrane region" description="Helical" evidence="1">
    <location>
        <begin position="6"/>
        <end position="22"/>
    </location>
</feature>
<evidence type="ECO:0000313" key="2">
    <source>
        <dbReference type="EMBL" id="PAX09088.1"/>
    </source>
</evidence>
<reference evidence="3" key="1">
    <citation type="submission" date="2017-09" db="EMBL/GenBank/DDBJ databases">
        <authorList>
            <person name="Feng G."/>
            <person name="Zhu H."/>
        </authorList>
    </citation>
    <scope>NUCLEOTIDE SEQUENCE [LARGE SCALE GENOMIC DNA]</scope>
    <source>
        <strain evidence="3">1PNM-20</strain>
    </source>
</reference>
<accession>A0A2A2SIP1</accession>
<sequence>MFDTVLDVLLVVFLVAIGPYYVASSRRAPNPFANRGRLDRNLLLMILSLGLAVAVALRLLH</sequence>
<keyword evidence="1" id="KW-1133">Transmembrane helix</keyword>
<dbReference type="AlphaFoldDB" id="A0A2A2SIP1"/>
<gene>
    <name evidence="2" type="ORF">CKY28_07115</name>
</gene>
<comment type="caution">
    <text evidence="2">The sequence shown here is derived from an EMBL/GenBank/DDBJ whole genome shotgun (WGS) entry which is preliminary data.</text>
</comment>
<keyword evidence="3" id="KW-1185">Reference proteome</keyword>
<evidence type="ECO:0000313" key="3">
    <source>
        <dbReference type="Proteomes" id="UP000218151"/>
    </source>
</evidence>
<organism evidence="2 3">
    <name type="scientific">Sphingomonas lenta</name>
    <dbReference type="NCBI Taxonomy" id="1141887"/>
    <lineage>
        <taxon>Bacteria</taxon>
        <taxon>Pseudomonadati</taxon>
        <taxon>Pseudomonadota</taxon>
        <taxon>Alphaproteobacteria</taxon>
        <taxon>Sphingomonadales</taxon>
        <taxon>Sphingomonadaceae</taxon>
        <taxon>Sphingomonas</taxon>
    </lineage>
</organism>
<evidence type="ECO:0000256" key="1">
    <source>
        <dbReference type="SAM" id="Phobius"/>
    </source>
</evidence>
<name>A0A2A2SIP1_9SPHN</name>
<dbReference type="RefSeq" id="WP_095997586.1">
    <property type="nucleotide sequence ID" value="NZ_NSLI01000002.1"/>
</dbReference>